<evidence type="ECO:0000313" key="13">
    <source>
        <dbReference type="EMBL" id="RKP09750.1"/>
    </source>
</evidence>
<evidence type="ECO:0000256" key="9">
    <source>
        <dbReference type="ARBA" id="ARBA00023306"/>
    </source>
</evidence>
<evidence type="ECO:0000256" key="3">
    <source>
        <dbReference type="ARBA" id="ARBA00005597"/>
    </source>
</evidence>
<dbReference type="Proteomes" id="UP000271241">
    <property type="component" value="Unassembled WGS sequence"/>
</dbReference>
<evidence type="ECO:0000256" key="2">
    <source>
        <dbReference type="ARBA" id="ARBA00004286"/>
    </source>
</evidence>
<gene>
    <name evidence="13" type="ORF">THASP1DRAFT_28462</name>
</gene>
<sequence length="1275" mass="144227">MGRLVCLEVEDFKSYRGRQVIGPFDTFTSVIGPNGAGKSNLMDAISFVLGVKSAQLRSTQLHELIYRGATAETVQNGAKRGRGQANATKPTACASVTAVYADDDGREVRLTRSVTSAGVSEYQIDEVHKTYAQYAKFLEERNVLVKARNFLVFQGDVESIASQSPKDLAKLIEQISGSGELCAEYEELKQQQERASENSAFSFNKRRGIAAEMKQFREQRAEAKRYERLERQKEETLVLRALWKLYHVERRFVDAEHQLDELSATLGARREEKSAADGVYADVRRAQAQAQREVLRMEQRLRRLRKGADGSKPALLKVEEMVRHLERKTGQLKDVADRIARDRDVQQRAVNALVLDLDGVNKASEAFEAEIRNQASKSGPVLDEQQLREYRRIKDECELQTASERQEIGALERQRVTEAEAEKHIASKLSEVEQQLIKLADEEAALTGQRDSLNAQTIHLMGDLDRAKEKLAAAAEERNGIIQREIEVNEKLNETLNRLMQASAAKRLSEREKRMDNCLRDMRRLFPGVYGRVVDLCRPSQRQYETAVSVALGKNMDAIVVDREATAIECIQYMREQRIGQATFLPLDTIQAPSINEKLRSLSQDTTTLTRTLCDSTYDVSLERAMQYVCGSTIVCDTLTTARKLCYDDGLKVKAVTLDGIVIHKSGLMTGGRTDTRSAAQRWEEREVEGEYDAAHPVTTLIPTGTFEAMKRARDSLVAQLKELGQERRQVASDEKIQAEVSGLEARLGYMREDMSATKRKLAAVQQQIENARQEMKQLQPRLEQIRSRLAAAAESIQARYPALHAVEDRLFAAFCASINVASIREYENGQLRMSQQANEKRLQFSVQRSKLENLQQLDAMEERARKTQDTLGAELHKLQSLHEEKESILRSEQDGLGELERTESELKACRENAAAHSETVSQARQNVTRLDRGVDEMAKLVMEKQSDLEKLGSERISTLRRCRLDEIQVPLVRGSLEDVPMEDAEAGENFGMEEMEVDEPSEHGLGGQGSLASMRSRDWPVEIDFGPLDDAARRRDDDQFGQNYEDRLTEVAAEVERIAPNLRALERLDGVENRLKETERDFERARKEAHEAKGRFLEVKQERHRRFMEAFGHVEGQIDQIYKDLTKSTAFPLGGTAYLSVENTEASTALGEHEPYLEGIRYHAMPPLKRFRDMDQLSGGEKTVAAFALLLAIHSYRPAPFFVMDEVDAALDNANVARIAAYIREQCVADRAQFIIISLNNTLYERAQSLVGIYRDQDTNSSRVLTLKLDEYEE</sequence>
<dbReference type="InterPro" id="IPR028468">
    <property type="entry name" value="Smc1_ABC"/>
</dbReference>
<dbReference type="GO" id="GO:0051301">
    <property type="term" value="P:cell division"/>
    <property type="evidence" value="ECO:0007669"/>
    <property type="project" value="UniProtKB-KW"/>
</dbReference>
<dbReference type="Gene3D" id="3.40.50.300">
    <property type="entry name" value="P-loop containing nucleotide triphosphate hydrolases"/>
    <property type="match status" value="2"/>
</dbReference>
<keyword evidence="7 11" id="KW-0175">Coiled coil</keyword>
<comment type="subcellular location">
    <subcellularLocation>
        <location evidence="2">Chromosome</location>
    </subcellularLocation>
    <subcellularLocation>
        <location evidence="1 10">Nucleus</location>
    </subcellularLocation>
</comment>
<dbReference type="PIRSF" id="PIRSF005719">
    <property type="entry name" value="SMC"/>
    <property type="match status" value="1"/>
</dbReference>
<accession>A0A4P9XWE5</accession>
<dbReference type="Gene3D" id="1.20.1060.20">
    <property type="match status" value="1"/>
</dbReference>
<protein>
    <recommendedName>
        <fullName evidence="10">Structural maintenance of chromosomes protein</fullName>
    </recommendedName>
</protein>
<comment type="similarity">
    <text evidence="3">Belongs to the SMC family. SMC1 subfamily.</text>
</comment>
<keyword evidence="8 10" id="KW-0539">Nucleus</keyword>
<name>A0A4P9XWE5_9FUNG</name>
<dbReference type="GO" id="GO:0005524">
    <property type="term" value="F:ATP binding"/>
    <property type="evidence" value="ECO:0007669"/>
    <property type="project" value="InterPro"/>
</dbReference>
<dbReference type="GO" id="GO:0005634">
    <property type="term" value="C:nucleus"/>
    <property type="evidence" value="ECO:0007669"/>
    <property type="project" value="UniProtKB-SubCell"/>
</dbReference>
<evidence type="ECO:0000259" key="12">
    <source>
        <dbReference type="SMART" id="SM00968"/>
    </source>
</evidence>
<evidence type="ECO:0000256" key="10">
    <source>
        <dbReference type="PIRNR" id="PIRNR005719"/>
    </source>
</evidence>
<dbReference type="OrthoDB" id="5575062at2759"/>
<dbReference type="InterPro" id="IPR010935">
    <property type="entry name" value="SMC_hinge"/>
</dbReference>
<dbReference type="GO" id="GO:0016887">
    <property type="term" value="F:ATP hydrolysis activity"/>
    <property type="evidence" value="ECO:0007669"/>
    <property type="project" value="InterPro"/>
</dbReference>
<dbReference type="SMART" id="SM00968">
    <property type="entry name" value="SMC_hinge"/>
    <property type="match status" value="1"/>
</dbReference>
<evidence type="ECO:0000256" key="1">
    <source>
        <dbReference type="ARBA" id="ARBA00004123"/>
    </source>
</evidence>
<dbReference type="AlphaFoldDB" id="A0A4P9XWE5"/>
<feature type="coiled-coil region" evidence="11">
    <location>
        <begin position="1062"/>
        <end position="1103"/>
    </location>
</feature>
<dbReference type="GO" id="GO:0007062">
    <property type="term" value="P:sister chromatid cohesion"/>
    <property type="evidence" value="ECO:0007669"/>
    <property type="project" value="InterPro"/>
</dbReference>
<feature type="coiled-coil region" evidence="11">
    <location>
        <begin position="178"/>
        <end position="236"/>
    </location>
</feature>
<feature type="domain" description="SMC hinge" evidence="12">
    <location>
        <begin position="527"/>
        <end position="646"/>
    </location>
</feature>
<dbReference type="Gene3D" id="3.30.70.1620">
    <property type="match status" value="1"/>
</dbReference>
<feature type="coiled-coil region" evidence="11">
    <location>
        <begin position="280"/>
        <end position="307"/>
    </location>
</feature>
<keyword evidence="5" id="KW-0132">Cell division</keyword>
<dbReference type="InterPro" id="IPR036277">
    <property type="entry name" value="SMC_hinge_sf"/>
</dbReference>
<keyword evidence="9" id="KW-0131">Cell cycle</keyword>
<evidence type="ECO:0000256" key="6">
    <source>
        <dbReference type="ARBA" id="ARBA00022776"/>
    </source>
</evidence>
<evidence type="ECO:0000256" key="4">
    <source>
        <dbReference type="ARBA" id="ARBA00022454"/>
    </source>
</evidence>
<reference evidence="14" key="1">
    <citation type="journal article" date="2018" name="Nat. Microbiol.">
        <title>Leveraging single-cell genomics to expand the fungal tree of life.</title>
        <authorList>
            <person name="Ahrendt S.R."/>
            <person name="Quandt C.A."/>
            <person name="Ciobanu D."/>
            <person name="Clum A."/>
            <person name="Salamov A."/>
            <person name="Andreopoulos B."/>
            <person name="Cheng J.F."/>
            <person name="Woyke T."/>
            <person name="Pelin A."/>
            <person name="Henrissat B."/>
            <person name="Reynolds N.K."/>
            <person name="Benny G.L."/>
            <person name="Smith M.E."/>
            <person name="James T.Y."/>
            <person name="Grigoriev I.V."/>
        </authorList>
    </citation>
    <scope>NUCLEOTIDE SEQUENCE [LARGE SCALE GENOMIC DNA]</scope>
    <source>
        <strain evidence="14">RSA 1356</strain>
    </source>
</reference>
<dbReference type="PANTHER" id="PTHR18937">
    <property type="entry name" value="STRUCTURAL MAINTENANCE OF CHROMOSOMES SMC FAMILY MEMBER"/>
    <property type="match status" value="1"/>
</dbReference>
<keyword evidence="4" id="KW-0158">Chromosome</keyword>
<feature type="coiled-coil region" evidence="11">
    <location>
        <begin position="900"/>
        <end position="927"/>
    </location>
</feature>
<dbReference type="SUPFAM" id="SSF52540">
    <property type="entry name" value="P-loop containing nucleoside triphosphate hydrolases"/>
    <property type="match status" value="1"/>
</dbReference>
<dbReference type="EMBL" id="KZ992491">
    <property type="protein sequence ID" value="RKP09750.1"/>
    <property type="molecule type" value="Genomic_DNA"/>
</dbReference>
<evidence type="ECO:0000256" key="11">
    <source>
        <dbReference type="SAM" id="Coils"/>
    </source>
</evidence>
<dbReference type="InterPro" id="IPR003395">
    <property type="entry name" value="RecF/RecN/SMC_N"/>
</dbReference>
<proteinExistence type="inferred from homology"/>
<dbReference type="Pfam" id="PF02463">
    <property type="entry name" value="SMC_N"/>
    <property type="match status" value="1"/>
</dbReference>
<dbReference type="SUPFAM" id="SSF75553">
    <property type="entry name" value="Smc hinge domain"/>
    <property type="match status" value="1"/>
</dbReference>
<dbReference type="STRING" id="78915.A0A4P9XWE5"/>
<dbReference type="CDD" id="cd03275">
    <property type="entry name" value="ABC_SMC1_euk"/>
    <property type="match status" value="1"/>
</dbReference>
<feature type="coiled-coil region" evidence="11">
    <location>
        <begin position="755"/>
        <end position="789"/>
    </location>
</feature>
<dbReference type="PANTHER" id="PTHR18937:SF12">
    <property type="entry name" value="STRUCTURAL MAINTENANCE OF CHROMOSOMES PROTEIN"/>
    <property type="match status" value="1"/>
</dbReference>
<dbReference type="Pfam" id="PF06470">
    <property type="entry name" value="SMC_hinge"/>
    <property type="match status" value="1"/>
</dbReference>
<evidence type="ECO:0000256" key="7">
    <source>
        <dbReference type="ARBA" id="ARBA00023054"/>
    </source>
</evidence>
<dbReference type="InterPro" id="IPR024704">
    <property type="entry name" value="SMC"/>
</dbReference>
<evidence type="ECO:0000256" key="8">
    <source>
        <dbReference type="ARBA" id="ARBA00023242"/>
    </source>
</evidence>
<organism evidence="13 14">
    <name type="scientific">Thamnocephalis sphaerospora</name>
    <dbReference type="NCBI Taxonomy" id="78915"/>
    <lineage>
        <taxon>Eukaryota</taxon>
        <taxon>Fungi</taxon>
        <taxon>Fungi incertae sedis</taxon>
        <taxon>Zoopagomycota</taxon>
        <taxon>Zoopagomycotina</taxon>
        <taxon>Zoopagomycetes</taxon>
        <taxon>Zoopagales</taxon>
        <taxon>Sigmoideomycetaceae</taxon>
        <taxon>Thamnocephalis</taxon>
    </lineage>
</organism>
<dbReference type="GO" id="GO:0008278">
    <property type="term" value="C:cohesin complex"/>
    <property type="evidence" value="ECO:0007669"/>
    <property type="project" value="InterPro"/>
</dbReference>
<feature type="coiled-coil region" evidence="11">
    <location>
        <begin position="394"/>
        <end position="502"/>
    </location>
</feature>
<keyword evidence="14" id="KW-1185">Reference proteome</keyword>
<dbReference type="GO" id="GO:0003677">
    <property type="term" value="F:DNA binding"/>
    <property type="evidence" value="ECO:0007669"/>
    <property type="project" value="TreeGrafter"/>
</dbReference>
<keyword evidence="6" id="KW-0498">Mitosis</keyword>
<evidence type="ECO:0000256" key="5">
    <source>
        <dbReference type="ARBA" id="ARBA00022618"/>
    </source>
</evidence>
<dbReference type="InterPro" id="IPR027417">
    <property type="entry name" value="P-loop_NTPase"/>
</dbReference>
<evidence type="ECO:0000313" key="14">
    <source>
        <dbReference type="Proteomes" id="UP000271241"/>
    </source>
</evidence>